<keyword evidence="1" id="KW-0812">Transmembrane</keyword>
<accession>A0ABR9HC56</accession>
<dbReference type="EMBL" id="JADBDY010000001">
    <property type="protein sequence ID" value="MBE1456606.1"/>
    <property type="molecule type" value="Genomic_DNA"/>
</dbReference>
<evidence type="ECO:0000256" key="1">
    <source>
        <dbReference type="SAM" id="Phobius"/>
    </source>
</evidence>
<dbReference type="Pfam" id="PF13559">
    <property type="entry name" value="DUF4129"/>
    <property type="match status" value="1"/>
</dbReference>
<name>A0ABR9HC56_9ACTN</name>
<reference evidence="3 4" key="1">
    <citation type="submission" date="2020-10" db="EMBL/GenBank/DDBJ databases">
        <title>Sequencing the genomes of 1000 actinobacteria strains.</title>
        <authorList>
            <person name="Klenk H.-P."/>
        </authorList>
    </citation>
    <scope>NUCLEOTIDE SEQUENCE [LARGE SCALE GENOMIC DNA]</scope>
    <source>
        <strain evidence="3 4">DSM 45157</strain>
    </source>
</reference>
<gene>
    <name evidence="3" type="ORF">H4W79_000820</name>
</gene>
<organism evidence="3 4">
    <name type="scientific">Nocardiopsis terrae</name>
    <dbReference type="NCBI Taxonomy" id="372655"/>
    <lineage>
        <taxon>Bacteria</taxon>
        <taxon>Bacillati</taxon>
        <taxon>Actinomycetota</taxon>
        <taxon>Actinomycetes</taxon>
        <taxon>Streptosporangiales</taxon>
        <taxon>Nocardiopsidaceae</taxon>
        <taxon>Nocardiopsis</taxon>
    </lineage>
</organism>
<feature type="transmembrane region" description="Helical" evidence="1">
    <location>
        <begin position="63"/>
        <end position="83"/>
    </location>
</feature>
<proteinExistence type="predicted"/>
<dbReference type="Proteomes" id="UP000598217">
    <property type="component" value="Unassembled WGS sequence"/>
</dbReference>
<comment type="caution">
    <text evidence="3">The sequence shown here is derived from an EMBL/GenBank/DDBJ whole genome shotgun (WGS) entry which is preliminary data.</text>
</comment>
<keyword evidence="1" id="KW-1133">Transmembrane helix</keyword>
<evidence type="ECO:0000313" key="4">
    <source>
        <dbReference type="Proteomes" id="UP000598217"/>
    </source>
</evidence>
<dbReference type="RefSeq" id="WP_191268351.1">
    <property type="nucleotide sequence ID" value="NZ_BMXJ01000002.1"/>
</dbReference>
<keyword evidence="1" id="KW-0472">Membrane</keyword>
<keyword evidence="4" id="KW-1185">Reference proteome</keyword>
<protein>
    <recommendedName>
        <fullName evidence="2">Protein-glutamine gamma-glutamyltransferase-like C-terminal domain-containing protein</fullName>
    </recommendedName>
</protein>
<dbReference type="InterPro" id="IPR025403">
    <property type="entry name" value="TgpA-like_C"/>
</dbReference>
<evidence type="ECO:0000313" key="3">
    <source>
        <dbReference type="EMBL" id="MBE1456606.1"/>
    </source>
</evidence>
<sequence length="216" mass="23299">MSPPHSAPLEVTREEGRRRAIEELSDPLYGDHEPSLIDRFLNWLGELLDRLAVAGEGVIPGGWLLAGVLLVVLALVVGLIFYLRPSRNRRAEVSVHQDEARTAADHRAAADRSEAAGDFAAAVTERLRAISVDLEERAVIGPRAGRTATELAAEAARTLPGEAAGLHKGAEIFNDVAYGDRVATAESARTLRELDVRLAAARPVVPESPTHDEGRR</sequence>
<evidence type="ECO:0000259" key="2">
    <source>
        <dbReference type="Pfam" id="PF13559"/>
    </source>
</evidence>
<feature type="domain" description="Protein-glutamine gamma-glutamyltransferase-like C-terminal" evidence="2">
    <location>
        <begin position="127"/>
        <end position="195"/>
    </location>
</feature>